<dbReference type="Gene3D" id="3.40.462.20">
    <property type="match status" value="1"/>
</dbReference>
<dbReference type="InterPro" id="IPR036318">
    <property type="entry name" value="FAD-bd_PCMH-like_sf"/>
</dbReference>
<dbReference type="Proteomes" id="UP000777438">
    <property type="component" value="Unassembled WGS sequence"/>
</dbReference>
<gene>
    <name evidence="7" type="ORF">B0T10DRAFT_566893</name>
</gene>
<dbReference type="Pfam" id="PF01565">
    <property type="entry name" value="FAD_binding_4"/>
    <property type="match status" value="1"/>
</dbReference>
<dbReference type="InterPro" id="IPR012951">
    <property type="entry name" value="BBE"/>
</dbReference>
<organism evidence="7 8">
    <name type="scientific">Thelonectria olida</name>
    <dbReference type="NCBI Taxonomy" id="1576542"/>
    <lineage>
        <taxon>Eukaryota</taxon>
        <taxon>Fungi</taxon>
        <taxon>Dikarya</taxon>
        <taxon>Ascomycota</taxon>
        <taxon>Pezizomycotina</taxon>
        <taxon>Sordariomycetes</taxon>
        <taxon>Hypocreomycetidae</taxon>
        <taxon>Hypocreales</taxon>
        <taxon>Nectriaceae</taxon>
        <taxon>Thelonectria</taxon>
    </lineage>
</organism>
<evidence type="ECO:0000256" key="3">
    <source>
        <dbReference type="ARBA" id="ARBA00022630"/>
    </source>
</evidence>
<dbReference type="InterPro" id="IPR016169">
    <property type="entry name" value="FAD-bd_PCMH_sub2"/>
</dbReference>
<dbReference type="PANTHER" id="PTHR42973:SF39">
    <property type="entry name" value="FAD-BINDING PCMH-TYPE DOMAIN-CONTAINING PROTEIN"/>
    <property type="match status" value="1"/>
</dbReference>
<accession>A0A9P8VSS1</accession>
<keyword evidence="4" id="KW-0274">FAD</keyword>
<dbReference type="GO" id="GO:0071949">
    <property type="term" value="F:FAD binding"/>
    <property type="evidence" value="ECO:0007669"/>
    <property type="project" value="InterPro"/>
</dbReference>
<keyword evidence="3" id="KW-0285">Flavoprotein</keyword>
<keyword evidence="5" id="KW-0560">Oxidoreductase</keyword>
<dbReference type="InterPro" id="IPR006094">
    <property type="entry name" value="Oxid_FAD_bind_N"/>
</dbReference>
<comment type="similarity">
    <text evidence="2">Belongs to the oxygen-dependent FAD-linked oxidoreductase family.</text>
</comment>
<proteinExistence type="inferred from homology"/>
<dbReference type="InterPro" id="IPR050416">
    <property type="entry name" value="FAD-linked_Oxidoreductase"/>
</dbReference>
<dbReference type="InterPro" id="IPR016167">
    <property type="entry name" value="FAD-bd_PCMH_sub1"/>
</dbReference>
<keyword evidence="8" id="KW-1185">Reference proteome</keyword>
<dbReference type="Gene3D" id="3.30.43.10">
    <property type="entry name" value="Uridine Diphospho-n-acetylenolpyruvylglucosamine Reductase, domain 2"/>
    <property type="match status" value="1"/>
</dbReference>
<dbReference type="PANTHER" id="PTHR42973">
    <property type="entry name" value="BINDING OXIDOREDUCTASE, PUTATIVE (AFU_ORTHOLOGUE AFUA_1G17690)-RELATED"/>
    <property type="match status" value="1"/>
</dbReference>
<dbReference type="PROSITE" id="PS51387">
    <property type="entry name" value="FAD_PCMH"/>
    <property type="match status" value="1"/>
</dbReference>
<evidence type="ECO:0000256" key="5">
    <source>
        <dbReference type="ARBA" id="ARBA00023002"/>
    </source>
</evidence>
<feature type="domain" description="FAD-binding PCMH-type" evidence="6">
    <location>
        <begin position="36"/>
        <end position="209"/>
    </location>
</feature>
<evidence type="ECO:0000256" key="1">
    <source>
        <dbReference type="ARBA" id="ARBA00001974"/>
    </source>
</evidence>
<evidence type="ECO:0000256" key="4">
    <source>
        <dbReference type="ARBA" id="ARBA00022827"/>
    </source>
</evidence>
<evidence type="ECO:0000259" key="6">
    <source>
        <dbReference type="PROSITE" id="PS51387"/>
    </source>
</evidence>
<dbReference type="InterPro" id="IPR016166">
    <property type="entry name" value="FAD-bd_PCMH"/>
</dbReference>
<reference evidence="7 8" key="1">
    <citation type="journal article" date="2021" name="Nat. Commun.">
        <title>Genetic determinants of endophytism in the Arabidopsis root mycobiome.</title>
        <authorList>
            <person name="Mesny F."/>
            <person name="Miyauchi S."/>
            <person name="Thiergart T."/>
            <person name="Pickel B."/>
            <person name="Atanasova L."/>
            <person name="Karlsson M."/>
            <person name="Huettel B."/>
            <person name="Barry K.W."/>
            <person name="Haridas S."/>
            <person name="Chen C."/>
            <person name="Bauer D."/>
            <person name="Andreopoulos W."/>
            <person name="Pangilinan J."/>
            <person name="LaButti K."/>
            <person name="Riley R."/>
            <person name="Lipzen A."/>
            <person name="Clum A."/>
            <person name="Drula E."/>
            <person name="Henrissat B."/>
            <person name="Kohler A."/>
            <person name="Grigoriev I.V."/>
            <person name="Martin F.M."/>
            <person name="Hacquard S."/>
        </authorList>
    </citation>
    <scope>NUCLEOTIDE SEQUENCE [LARGE SCALE GENOMIC DNA]</scope>
    <source>
        <strain evidence="7 8">MPI-CAGE-CH-0241</strain>
    </source>
</reference>
<dbReference type="OrthoDB" id="415825at2759"/>
<name>A0A9P8VSS1_9HYPO</name>
<evidence type="ECO:0000313" key="7">
    <source>
        <dbReference type="EMBL" id="KAH6876354.1"/>
    </source>
</evidence>
<dbReference type="Gene3D" id="3.30.465.10">
    <property type="match status" value="1"/>
</dbReference>
<protein>
    <recommendedName>
        <fullName evidence="6">FAD-binding PCMH-type domain-containing protein</fullName>
    </recommendedName>
</protein>
<dbReference type="EMBL" id="JAGPYM010000035">
    <property type="protein sequence ID" value="KAH6876354.1"/>
    <property type="molecule type" value="Genomic_DNA"/>
</dbReference>
<dbReference type="SUPFAM" id="SSF56176">
    <property type="entry name" value="FAD-binding/transporter-associated domain-like"/>
    <property type="match status" value="1"/>
</dbReference>
<dbReference type="Pfam" id="PF08031">
    <property type="entry name" value="BBE"/>
    <property type="match status" value="1"/>
</dbReference>
<dbReference type="AlphaFoldDB" id="A0A9P8VSS1"/>
<dbReference type="GO" id="GO:0016491">
    <property type="term" value="F:oxidoreductase activity"/>
    <property type="evidence" value="ECO:0007669"/>
    <property type="project" value="UniProtKB-KW"/>
</dbReference>
<evidence type="ECO:0000256" key="2">
    <source>
        <dbReference type="ARBA" id="ARBA00005466"/>
    </source>
</evidence>
<evidence type="ECO:0000313" key="8">
    <source>
        <dbReference type="Proteomes" id="UP000777438"/>
    </source>
</evidence>
<sequence>MATDKFLDLRGQLSKGRLLLPGDEAFQQSLQRWSLTCVKPAGAVVQPGNVEEVSIVVKFAVANKIPFNVKGGGHSTSQTSSAPSEDGIVVDLGLMRNVSVDPSAQTVTFEGGCVWGDVDDALAPHKLATPGGTVSHTGVGGLILHGGYGILSGLHGLTIDVLESCQVVLADGSIVTASETENTDLFWALRGAGSSFGVVTQFTSRVFPQGDIWGGLAIFPTNKLPTLVEFLNHWAKANDGQQILNLGFGHLPPGPDGVQAPMVLMQFAHAGPGAETDGPAYFAPVLDSDPIMKQVGSMPYATFNTLNNDLFAAGKRYLFGGANFTVPLQVSTAEKMQSQFRSFVAAHPGKGLEQSAFLLEGIPNRKTRSVPVSSMAFNNRGDYYNVGIAWTWNDDSLDEEIRSFNRKFQKELRSMGYDDANHQDGVGRYLNYVSTETISAETAFGSNAQRLRELKQRYDADNVFDKLWKLLGKAEKN</sequence>
<comment type="caution">
    <text evidence="7">The sequence shown here is derived from an EMBL/GenBank/DDBJ whole genome shotgun (WGS) entry which is preliminary data.</text>
</comment>
<comment type="cofactor">
    <cofactor evidence="1">
        <name>FAD</name>
        <dbReference type="ChEBI" id="CHEBI:57692"/>
    </cofactor>
</comment>